<comment type="caution">
    <text evidence="1">The sequence shown here is derived from an EMBL/GenBank/DDBJ whole genome shotgun (WGS) entry which is preliminary data.</text>
</comment>
<sequence>MDNNPPVLDEIREVDACFYIFDCLIEAKSTYALKPADLGLSNMSTNLCLRIVCRSIWILLRNRDSKATSSYVAFDFFMFHSAKPVSTVVVHHRRTQLWPLNASWSCSVILRFSATEWRRNLTTLSEEAACHQGCEEIGPNHRRSEETPSLPPWNHRPSVISLLPPSRNQFPVFCTWSLFSYGVGATLLSLHSSDLLLLLGLILPEMEPEEEDLASDWPENCVALGRTAERKIFFWDWRTKKQIACLEESHMDDFSVVIMVQFVPDHQNKLLSASVDGLMCIFDARGSINDDDHLESMYLSTIWKMDVVPYIGLQVVPCKAILLFIICDKTKVVAAKISAPITAGISSYVLGLNRYLRANIVPQGALVAASIPYPNFVPQQLMSYLLSFQELSADQPSEFLFNFAEQATSIL</sequence>
<gene>
    <name evidence="1" type="ORF">Vadar_026740</name>
</gene>
<accession>A0ACB7Y203</accession>
<dbReference type="Proteomes" id="UP000828048">
    <property type="component" value="Chromosome 5"/>
</dbReference>
<reference evidence="1 2" key="1">
    <citation type="journal article" date="2021" name="Hortic Res">
        <title>High-quality reference genome and annotation aids understanding of berry development for evergreen blueberry (Vaccinium darrowii).</title>
        <authorList>
            <person name="Yu J."/>
            <person name="Hulse-Kemp A.M."/>
            <person name="Babiker E."/>
            <person name="Staton M."/>
        </authorList>
    </citation>
    <scope>NUCLEOTIDE SEQUENCE [LARGE SCALE GENOMIC DNA]</scope>
    <source>
        <strain evidence="2">cv. NJ 8807/NJ 8810</strain>
        <tissue evidence="1">Young leaf</tissue>
    </source>
</reference>
<proteinExistence type="predicted"/>
<keyword evidence="2" id="KW-1185">Reference proteome</keyword>
<dbReference type="EMBL" id="CM037155">
    <property type="protein sequence ID" value="KAH7847489.1"/>
    <property type="molecule type" value="Genomic_DNA"/>
</dbReference>
<evidence type="ECO:0000313" key="1">
    <source>
        <dbReference type="EMBL" id="KAH7847489.1"/>
    </source>
</evidence>
<name>A0ACB7Y203_9ERIC</name>
<evidence type="ECO:0000313" key="2">
    <source>
        <dbReference type="Proteomes" id="UP000828048"/>
    </source>
</evidence>
<protein>
    <submittedName>
        <fullName evidence="1">Uncharacterized protein</fullName>
    </submittedName>
</protein>
<organism evidence="1 2">
    <name type="scientific">Vaccinium darrowii</name>
    <dbReference type="NCBI Taxonomy" id="229202"/>
    <lineage>
        <taxon>Eukaryota</taxon>
        <taxon>Viridiplantae</taxon>
        <taxon>Streptophyta</taxon>
        <taxon>Embryophyta</taxon>
        <taxon>Tracheophyta</taxon>
        <taxon>Spermatophyta</taxon>
        <taxon>Magnoliopsida</taxon>
        <taxon>eudicotyledons</taxon>
        <taxon>Gunneridae</taxon>
        <taxon>Pentapetalae</taxon>
        <taxon>asterids</taxon>
        <taxon>Ericales</taxon>
        <taxon>Ericaceae</taxon>
        <taxon>Vaccinioideae</taxon>
        <taxon>Vaccinieae</taxon>
        <taxon>Vaccinium</taxon>
    </lineage>
</organism>